<dbReference type="Proteomes" id="UP000002706">
    <property type="component" value="Chromosome"/>
</dbReference>
<dbReference type="PROSITE" id="PS51127">
    <property type="entry name" value="BIG1"/>
    <property type="match status" value="1"/>
</dbReference>
<dbReference type="AlphaFoldDB" id="Q3A963"/>
<name>Q3A963_CARHZ</name>
<gene>
    <name evidence="3" type="ordered locus">CHY_2528</name>
</gene>
<dbReference type="KEGG" id="chy:CHY_2528"/>
<dbReference type="OrthoDB" id="1771364at2"/>
<feature type="domain" description="Big-1" evidence="2">
    <location>
        <begin position="723"/>
        <end position="816"/>
    </location>
</feature>
<comment type="similarity">
    <text evidence="1">Belongs to the intimin/invasin family.</text>
</comment>
<dbReference type="RefSeq" id="WP_011345394.1">
    <property type="nucleotide sequence ID" value="NC_007503.1"/>
</dbReference>
<dbReference type="EMBL" id="CP000141">
    <property type="protein sequence ID" value="ABB15440.1"/>
    <property type="molecule type" value="Genomic_DNA"/>
</dbReference>
<organism evidence="3 4">
    <name type="scientific">Carboxydothermus hydrogenoformans (strain ATCC BAA-161 / DSM 6008 / Z-2901)</name>
    <dbReference type="NCBI Taxonomy" id="246194"/>
    <lineage>
        <taxon>Bacteria</taxon>
        <taxon>Bacillati</taxon>
        <taxon>Bacillota</taxon>
        <taxon>Clostridia</taxon>
        <taxon>Thermoanaerobacterales</taxon>
        <taxon>Thermoanaerobacteraceae</taxon>
        <taxon>Carboxydothermus</taxon>
    </lineage>
</organism>
<reference evidence="3 4" key="1">
    <citation type="journal article" date="2005" name="PLoS Genet.">
        <title>Life in hot carbon monoxide: the complete genome sequence of Carboxydothermus hydrogenoformans Z-2901.</title>
        <authorList>
            <person name="Wu M."/>
            <person name="Ren Q."/>
            <person name="Durkin A.S."/>
            <person name="Daugherty S.C."/>
            <person name="Brinkac L.M."/>
            <person name="Dodson R.J."/>
            <person name="Madupu R."/>
            <person name="Sullivan S.A."/>
            <person name="Kolonay J.F."/>
            <person name="Haft D.H."/>
            <person name="Nelson W.C."/>
            <person name="Tallon L.J."/>
            <person name="Jones K.M."/>
            <person name="Ulrich L.E."/>
            <person name="Gonzalez J.M."/>
            <person name="Zhulin I.B."/>
            <person name="Robb F.T."/>
            <person name="Eisen J.A."/>
        </authorList>
    </citation>
    <scope>NUCLEOTIDE SEQUENCE [LARGE SCALE GENOMIC DNA]</scope>
    <source>
        <strain evidence="4">ATCC BAA-161 / DSM 6008 / Z-2901</strain>
    </source>
</reference>
<dbReference type="InterPro" id="IPR003344">
    <property type="entry name" value="Big_1_dom"/>
</dbReference>
<protein>
    <submittedName>
        <fullName evidence="3">Bacterial Ig-like domain protein</fullName>
    </submittedName>
</protein>
<dbReference type="HOGENOM" id="CLU_300857_0_0_9"/>
<dbReference type="eggNOG" id="COG4932">
    <property type="taxonomic scope" value="Bacteria"/>
</dbReference>
<dbReference type="InParanoid" id="Q3A963"/>
<sequence>MIRLKGKKAIAIITMATFLLTMLPAFVLASTPAKYVLTLSPTTVRPGTTATLVSGSVVDIYGNKGVVTIVYTPAGGTEETFTSTLADGTFAKNYVFDKEGDYTFQVKEGTDVSNVVTVLSRYDYTPDARGSYKVGDTNVILGGTIKGLPAGRQMVLKHENDAIGVIGNSAVTDTGRFAISVPVFTYAGTYALGTANTDGTNFVKYEEITVAPQTLAVTADKTALTGGSFDNNITFTAKPAVTVSGGTYYFELSGVKIDKNSVTGTTYGTVIDNTYYTKVAVSDSDGVLNLSNLKLLDTIGTLTVKAYYQKDSVDFANGLYTENAELLGTLNIPVNPAAKVNVFTNVTSLAADTTTTLAVYVKDVNNKVYGDANSTLKDVKVTVTGPDVNASDSNKAEYSFTVNPSQAGDVTVTVVATLTDNTQETKTLTIPVDGLKASLDAATVANLVYGATVSPKVTVTDKNGTPINNATVTISGPYTGSISGQTTNIVNGQYNFSAAALTDVTNFVVNVVDPSGKKARLTYPVLGSNVYTVTPDKATLIAGYDTEVSFTVKEGAYGVTDNVNVAYTDLDGNSQTVNGVTYTNGKYTVSLGSLTKAGTINFKVISTDGKKYGTFTVNVKLPVIKVLAPADGILTDSQKEAVSYAVYSPIDNTEITANTTVTLSVYDNSATFGVYDQSGNALKTVDGSAYNTGAPAKVTVLATKNASYGYDGKLELSVNGIKVSELTVKPAVLTVNKTEVAVGSDNAVEATLKDAHGNPIKDATVTLNGSGVALTGTTDADGKVIFTVTPFATGKIVVDAPAYANITKPEITAKFVVDDKKPVITIEAPATTDKETVDVNIKVTDEGKVAGLLVNGQRIELVAPMVEVNKVVTVTLKEGKNTITVEAADVAGNIATATADVTYTKPVPPADNTNTGDKYSKFVGQMVKLTYSRTNLRLAPNGKLLVTLKTGYKMRYLGREGVWNKVRVSIWMKGGYKTYTGYIYDPYFWALTKA</sequence>
<proteinExistence type="inferred from homology"/>
<evidence type="ECO:0000313" key="4">
    <source>
        <dbReference type="Proteomes" id="UP000002706"/>
    </source>
</evidence>
<evidence type="ECO:0000313" key="3">
    <source>
        <dbReference type="EMBL" id="ABB15440.1"/>
    </source>
</evidence>
<dbReference type="SUPFAM" id="SSF49373">
    <property type="entry name" value="Invasin/intimin cell-adhesion fragments"/>
    <property type="match status" value="1"/>
</dbReference>
<dbReference type="InterPro" id="IPR008964">
    <property type="entry name" value="Invasin/intimin_cell_adhesion"/>
</dbReference>
<evidence type="ECO:0000256" key="1">
    <source>
        <dbReference type="ARBA" id="ARBA00010116"/>
    </source>
</evidence>
<dbReference type="SMART" id="SM00634">
    <property type="entry name" value="BID_1"/>
    <property type="match status" value="1"/>
</dbReference>
<dbReference type="Gene3D" id="2.60.40.10">
    <property type="entry name" value="Immunoglobulins"/>
    <property type="match status" value="2"/>
</dbReference>
<evidence type="ECO:0000259" key="2">
    <source>
        <dbReference type="PROSITE" id="PS51127"/>
    </source>
</evidence>
<accession>Q3A963</accession>
<dbReference type="InterPro" id="IPR013783">
    <property type="entry name" value="Ig-like_fold"/>
</dbReference>
<keyword evidence="4" id="KW-1185">Reference proteome</keyword>